<dbReference type="Pfam" id="PF05450">
    <property type="entry name" value="Nicastrin"/>
    <property type="match status" value="1"/>
</dbReference>
<evidence type="ECO:0000256" key="4">
    <source>
        <dbReference type="ARBA" id="ARBA00022692"/>
    </source>
</evidence>
<evidence type="ECO:0000256" key="8">
    <source>
        <dbReference type="ARBA" id="ARBA00023136"/>
    </source>
</evidence>
<dbReference type="Gene3D" id="3.40.630.10">
    <property type="entry name" value="Zn peptidases"/>
    <property type="match status" value="1"/>
</dbReference>
<dbReference type="InterPro" id="IPR008710">
    <property type="entry name" value="Nicastrin"/>
</dbReference>
<organism evidence="13 14">
    <name type="scientific">Clupea harengus</name>
    <name type="common">Atlantic herring</name>
    <dbReference type="NCBI Taxonomy" id="7950"/>
    <lineage>
        <taxon>Eukaryota</taxon>
        <taxon>Metazoa</taxon>
        <taxon>Chordata</taxon>
        <taxon>Craniata</taxon>
        <taxon>Vertebrata</taxon>
        <taxon>Euteleostomi</taxon>
        <taxon>Actinopterygii</taxon>
        <taxon>Neopterygii</taxon>
        <taxon>Teleostei</taxon>
        <taxon>Clupei</taxon>
        <taxon>Clupeiformes</taxon>
        <taxon>Clupeoidei</taxon>
        <taxon>Clupeidae</taxon>
        <taxon>Clupea</taxon>
    </lineage>
</organism>
<evidence type="ECO:0000256" key="5">
    <source>
        <dbReference type="ARBA" id="ARBA00022729"/>
    </source>
</evidence>
<gene>
    <name evidence="14" type="primary">ncstn</name>
</gene>
<evidence type="ECO:0000256" key="10">
    <source>
        <dbReference type="SAM" id="Phobius"/>
    </source>
</evidence>
<feature type="signal peptide" evidence="11">
    <location>
        <begin position="1"/>
        <end position="23"/>
    </location>
</feature>
<reference evidence="14" key="1">
    <citation type="submission" date="2025-08" db="UniProtKB">
        <authorList>
            <consortium name="RefSeq"/>
        </authorList>
    </citation>
    <scope>IDENTIFICATION</scope>
</reference>
<evidence type="ECO:0000313" key="14">
    <source>
        <dbReference type="RefSeq" id="XP_031415855.1"/>
    </source>
</evidence>
<dbReference type="PANTHER" id="PTHR21092:SF0">
    <property type="entry name" value="NICASTRIN"/>
    <property type="match status" value="1"/>
</dbReference>
<dbReference type="Pfam" id="PF18266">
    <property type="entry name" value="Ncstrn_small"/>
    <property type="match status" value="1"/>
</dbReference>
<evidence type="ECO:0000256" key="1">
    <source>
        <dbReference type="ARBA" id="ARBA00004479"/>
    </source>
</evidence>
<evidence type="ECO:0000256" key="11">
    <source>
        <dbReference type="SAM" id="SignalP"/>
    </source>
</evidence>
<comment type="similarity">
    <text evidence="2">Belongs to the nicastrin family.</text>
</comment>
<evidence type="ECO:0000256" key="6">
    <source>
        <dbReference type="ARBA" id="ARBA00022976"/>
    </source>
</evidence>
<dbReference type="CTD" id="23385"/>
<evidence type="ECO:0000313" key="13">
    <source>
        <dbReference type="Proteomes" id="UP000515152"/>
    </source>
</evidence>
<keyword evidence="7 10" id="KW-1133">Transmembrane helix</keyword>
<dbReference type="GO" id="GO:0007220">
    <property type="term" value="P:Notch receptor processing"/>
    <property type="evidence" value="ECO:0007669"/>
    <property type="project" value="TreeGrafter"/>
</dbReference>
<dbReference type="OrthoDB" id="755951at2759"/>
<dbReference type="GO" id="GO:0005886">
    <property type="term" value="C:plasma membrane"/>
    <property type="evidence" value="ECO:0007669"/>
    <property type="project" value="TreeGrafter"/>
</dbReference>
<name>A0A6P8EVB6_CLUHA</name>
<dbReference type="AlphaFoldDB" id="A0A6P8EVB6"/>
<dbReference type="InterPro" id="IPR041084">
    <property type="entry name" value="Ncstrn_small"/>
</dbReference>
<keyword evidence="9" id="KW-0325">Glycoprotein</keyword>
<evidence type="ECO:0000256" key="9">
    <source>
        <dbReference type="ARBA" id="ARBA00023180"/>
    </source>
</evidence>
<accession>A0A6P8EVB6</accession>
<evidence type="ECO:0000256" key="7">
    <source>
        <dbReference type="ARBA" id="ARBA00022989"/>
    </source>
</evidence>
<keyword evidence="5 11" id="KW-0732">Signal</keyword>
<dbReference type="GO" id="GO:0016485">
    <property type="term" value="P:protein processing"/>
    <property type="evidence" value="ECO:0007669"/>
    <property type="project" value="InterPro"/>
</dbReference>
<evidence type="ECO:0000256" key="3">
    <source>
        <dbReference type="ARBA" id="ARBA00015303"/>
    </source>
</evidence>
<protein>
    <recommendedName>
        <fullName evidence="3">Nicastrin</fullName>
    </recommendedName>
</protein>
<keyword evidence="4 10" id="KW-0812">Transmembrane</keyword>
<evidence type="ECO:0000256" key="2">
    <source>
        <dbReference type="ARBA" id="ARBA00007717"/>
    </source>
</evidence>
<dbReference type="SUPFAM" id="SSF53187">
    <property type="entry name" value="Zn-dependent exopeptidases"/>
    <property type="match status" value="1"/>
</dbReference>
<feature type="domain" description="Nicastrin small lobe" evidence="12">
    <location>
        <begin position="39"/>
        <end position="212"/>
    </location>
</feature>
<proteinExistence type="inferred from homology"/>
<sequence>MGPGYAKWIITVVFCWLVQIASSNSVEQKIYVELNNTVPCVRLLNATHQMGCQSSISGNTGVLHMLETESDLDIILNTGPHPPYMVLMDAAFFNSNTMMRMKNSTRVAGVAVVISNSGPPQGFSPHNKCPNQNTGVYSDTYGPRLADCNGTVWNPLGNGLSFEDFKFPIFSMKDDNQTEVIRKCILDHNMGVNGSVPTYPLCAIQLFSHMHAVTSTATCMRRNDIQNNYSLNPETFCDPLGDYNVWAPLRPINFTDKGHKANESVVVAATRLDGRSFFWDIATGAEGTVAGFVTLLAASQALKPTAQQAPPPRNILFTFFQGEAFDYIGSSRMVYDMENKNFVIDLDNVHSVLEIGQVGLRRGTDLYMHTDPISRRNNSSVNEEVEILFSNMSSVAAGLGLTLAQPTVTQPLPPSSFQRFLRARSIPGVVLADHQSAFNNKYYESVYDNAAYLNASYPPDLTPEEQLEHVTDAALALADVATLVARSLYLQAGGEESQIPNITADPKIVTQLLYGFLIQSNNSYFRSLTNPEDNSLLESQAPQYYVGVPITSSTIKRSTRMVQYLLANYTGNPTSLNQSKCQDPSGLPGESKELYTYLWVRGSNGSESSPYCCRSTVRRTKAISPAFDLDLKQYDSQIYSTWTESRWKLIRARIFLVASHDLEMLTLGVGIAVLLLSLLITYFLSSKAELLFAPAQESPGTAY</sequence>
<evidence type="ECO:0000259" key="12">
    <source>
        <dbReference type="Pfam" id="PF18266"/>
    </source>
</evidence>
<dbReference type="CDD" id="cd03881">
    <property type="entry name" value="M28_Nicastrin"/>
    <property type="match status" value="1"/>
</dbReference>
<feature type="chain" id="PRO_5028243721" description="Nicastrin" evidence="11">
    <location>
        <begin position="24"/>
        <end position="703"/>
    </location>
</feature>
<dbReference type="KEGG" id="char:105889469"/>
<dbReference type="PANTHER" id="PTHR21092">
    <property type="entry name" value="NICASTRIN"/>
    <property type="match status" value="1"/>
</dbReference>
<keyword evidence="6" id="KW-0914">Notch signaling pathway</keyword>
<dbReference type="Proteomes" id="UP000515152">
    <property type="component" value="Chromosome 22"/>
</dbReference>
<dbReference type="GeneID" id="105889469"/>
<feature type="transmembrane region" description="Helical" evidence="10">
    <location>
        <begin position="664"/>
        <end position="684"/>
    </location>
</feature>
<keyword evidence="8 10" id="KW-0472">Membrane</keyword>
<comment type="subcellular location">
    <subcellularLocation>
        <location evidence="1">Membrane</location>
        <topology evidence="1">Single-pass type I membrane protein</topology>
    </subcellularLocation>
</comment>
<dbReference type="GO" id="GO:0007219">
    <property type="term" value="P:Notch signaling pathway"/>
    <property type="evidence" value="ECO:0007669"/>
    <property type="project" value="UniProtKB-KW"/>
</dbReference>
<dbReference type="RefSeq" id="XP_031415855.1">
    <property type="nucleotide sequence ID" value="XM_031559995.2"/>
</dbReference>
<keyword evidence="13" id="KW-1185">Reference proteome</keyword>